<protein>
    <recommendedName>
        <fullName evidence="4">Peptidase MA superfamily protein</fullName>
    </recommendedName>
</protein>
<evidence type="ECO:0000313" key="2">
    <source>
        <dbReference type="EMBL" id="MFA0811752.1"/>
    </source>
</evidence>
<accession>A0ABV4P0C3</accession>
<sequence>MQSLFVCRLAAIVIFFLNSAIVTANDVSIFLEKNQKGTWSVTYNSLKPVKSIVFKRSPDNSREKRWKPTSKAFRFKYDGNIEKVARVDGESFKQVTFLLEATYTSLPKEYAPFSPYSDGGMLFHTGRFFACADICLPQNNQWSIKVKSAKSDNIVVRGQIHTEKAEWVDGDDGIKVYVGRATPQHDSNFVSVIDQNLPEVLKSEISSQLPLLMNFFALNMSELEYRPALFASYSSTNDGTFGHKGGTLPKQIFLHWYGDKAIEGINNDEVFWFFSHEVAHLFQREGADISDLKDHWVHEGAADFFAGLAFEAIHESELFKYKLKRSQEACLSALKGSPQYSTSSKKNPRLHYDCGLLIMNAINYELEHFDSMDMFGLWGLYIKRVQNGARAGASEFLNTAEPYLSSEFYISLRKLQDDSFNAFEFFESLKPH</sequence>
<dbReference type="EMBL" id="JBGMEK010000026">
    <property type="protein sequence ID" value="MFA0811752.1"/>
    <property type="molecule type" value="Genomic_DNA"/>
</dbReference>
<organism evidence="2 3">
    <name type="scientific">Microbulbifer epialgicus</name>
    <dbReference type="NCBI Taxonomy" id="393907"/>
    <lineage>
        <taxon>Bacteria</taxon>
        <taxon>Pseudomonadati</taxon>
        <taxon>Pseudomonadota</taxon>
        <taxon>Gammaproteobacteria</taxon>
        <taxon>Cellvibrionales</taxon>
        <taxon>Microbulbiferaceae</taxon>
        <taxon>Microbulbifer</taxon>
    </lineage>
</organism>
<evidence type="ECO:0008006" key="4">
    <source>
        <dbReference type="Google" id="ProtNLM"/>
    </source>
</evidence>
<comment type="caution">
    <text evidence="2">The sequence shown here is derived from an EMBL/GenBank/DDBJ whole genome shotgun (WGS) entry which is preliminary data.</text>
</comment>
<dbReference type="Gene3D" id="1.10.390.10">
    <property type="entry name" value="Neutral Protease Domain 2"/>
    <property type="match status" value="1"/>
</dbReference>
<evidence type="ECO:0000256" key="1">
    <source>
        <dbReference type="SAM" id="SignalP"/>
    </source>
</evidence>
<dbReference type="InterPro" id="IPR027268">
    <property type="entry name" value="Peptidase_M4/M1_CTD_sf"/>
</dbReference>
<keyword evidence="1" id="KW-0732">Signal</keyword>
<reference evidence="2 3" key="1">
    <citation type="submission" date="2024-08" db="EMBL/GenBank/DDBJ databases">
        <authorList>
            <person name="Ishaq N."/>
        </authorList>
    </citation>
    <scope>NUCLEOTIDE SEQUENCE [LARGE SCALE GENOMIC DNA]</scope>
    <source>
        <strain evidence="2 3">DSM 18651</strain>
    </source>
</reference>
<dbReference type="RefSeq" id="WP_371839354.1">
    <property type="nucleotide sequence ID" value="NZ_JBGMEK010000026.1"/>
</dbReference>
<name>A0ABV4P0C3_9GAMM</name>
<feature type="signal peptide" evidence="1">
    <location>
        <begin position="1"/>
        <end position="24"/>
    </location>
</feature>
<proteinExistence type="predicted"/>
<keyword evidence="3" id="KW-1185">Reference proteome</keyword>
<gene>
    <name evidence="2" type="ORF">ACCI49_12550</name>
</gene>
<dbReference type="Proteomes" id="UP001569428">
    <property type="component" value="Unassembled WGS sequence"/>
</dbReference>
<feature type="chain" id="PRO_5046869422" description="Peptidase MA superfamily protein" evidence="1">
    <location>
        <begin position="25"/>
        <end position="432"/>
    </location>
</feature>
<evidence type="ECO:0000313" key="3">
    <source>
        <dbReference type="Proteomes" id="UP001569428"/>
    </source>
</evidence>